<accession>A0A251TJG6</accession>
<evidence type="ECO:0000256" key="1">
    <source>
        <dbReference type="SAM" id="MobiDB-lite"/>
    </source>
</evidence>
<reference evidence="3" key="3">
    <citation type="submission" date="2020-06" db="EMBL/GenBank/DDBJ databases">
        <title>Helianthus annuus Genome sequencing and assembly Release 2.</title>
        <authorList>
            <person name="Gouzy J."/>
            <person name="Langlade N."/>
            <person name="Munos S."/>
        </authorList>
    </citation>
    <scope>NUCLEOTIDE SEQUENCE</scope>
    <source>
        <tissue evidence="3">Leaves</tissue>
    </source>
</reference>
<dbReference type="EMBL" id="MNCJ02000331">
    <property type="protein sequence ID" value="KAF5759789.1"/>
    <property type="molecule type" value="Genomic_DNA"/>
</dbReference>
<evidence type="ECO:0000313" key="4">
    <source>
        <dbReference type="EMBL" id="OTG11268.1"/>
    </source>
</evidence>
<dbReference type="Pfam" id="PF03101">
    <property type="entry name" value="FAR1"/>
    <property type="match status" value="1"/>
</dbReference>
<reference evidence="4" key="2">
    <citation type="submission" date="2017-02" db="EMBL/GenBank/DDBJ databases">
        <title>Sunflower complete genome.</title>
        <authorList>
            <person name="Langlade N."/>
            <person name="Munos S."/>
        </authorList>
    </citation>
    <scope>NUCLEOTIDE SEQUENCE [LARGE SCALE GENOMIC DNA]</scope>
    <source>
        <tissue evidence="4">Leaves</tissue>
    </source>
</reference>
<keyword evidence="5" id="KW-1185">Reference proteome</keyword>
<feature type="domain" description="FAR1" evidence="2">
    <location>
        <begin position="130"/>
        <end position="219"/>
    </location>
</feature>
<organism evidence="4 5">
    <name type="scientific">Helianthus annuus</name>
    <name type="common">Common sunflower</name>
    <dbReference type="NCBI Taxonomy" id="4232"/>
    <lineage>
        <taxon>Eukaryota</taxon>
        <taxon>Viridiplantae</taxon>
        <taxon>Streptophyta</taxon>
        <taxon>Embryophyta</taxon>
        <taxon>Tracheophyta</taxon>
        <taxon>Spermatophyta</taxon>
        <taxon>Magnoliopsida</taxon>
        <taxon>eudicotyledons</taxon>
        <taxon>Gunneridae</taxon>
        <taxon>Pentapetalae</taxon>
        <taxon>asterids</taxon>
        <taxon>campanulids</taxon>
        <taxon>Asterales</taxon>
        <taxon>Asteraceae</taxon>
        <taxon>Asteroideae</taxon>
        <taxon>Heliantheae alliance</taxon>
        <taxon>Heliantheae</taxon>
        <taxon>Helianthus</taxon>
    </lineage>
</organism>
<dbReference type="Gramene" id="mRNA:HanXRQr2_Chr16g0745571">
    <property type="protein sequence ID" value="mRNA:HanXRQr2_Chr16g0745571"/>
    <property type="gene ID" value="HanXRQr2_Chr16g0745571"/>
</dbReference>
<feature type="region of interest" description="Disordered" evidence="1">
    <location>
        <begin position="1"/>
        <end position="28"/>
    </location>
</feature>
<dbReference type="EMBL" id="CM007899">
    <property type="protein sequence ID" value="OTG11268.1"/>
    <property type="molecule type" value="Genomic_DNA"/>
</dbReference>
<name>A0A251TJG6_HELAN</name>
<dbReference type="AlphaFoldDB" id="A0A251TJG6"/>
<evidence type="ECO:0000313" key="5">
    <source>
        <dbReference type="Proteomes" id="UP000215914"/>
    </source>
</evidence>
<dbReference type="OrthoDB" id="1894539at2759"/>
<gene>
    <name evidence="4" type="ORF">HannXRQ_Chr10g0296861</name>
    <name evidence="3" type="ORF">HanXRQr2_Chr16g0745571</name>
</gene>
<evidence type="ECO:0000313" key="3">
    <source>
        <dbReference type="EMBL" id="KAF5759789.1"/>
    </source>
</evidence>
<dbReference type="STRING" id="4232.A0A251TJG6"/>
<evidence type="ECO:0000259" key="2">
    <source>
        <dbReference type="Pfam" id="PF03101"/>
    </source>
</evidence>
<proteinExistence type="predicted"/>
<dbReference type="Proteomes" id="UP000215914">
    <property type="component" value="Chromosome 10"/>
</dbReference>
<reference evidence="3 5" key="1">
    <citation type="journal article" date="2017" name="Nature">
        <title>The sunflower genome provides insights into oil metabolism, flowering and Asterid evolution.</title>
        <authorList>
            <person name="Badouin H."/>
            <person name="Gouzy J."/>
            <person name="Grassa C.J."/>
            <person name="Murat F."/>
            <person name="Staton S.E."/>
            <person name="Cottret L."/>
            <person name="Lelandais-Briere C."/>
            <person name="Owens G.L."/>
            <person name="Carrere S."/>
            <person name="Mayjonade B."/>
            <person name="Legrand L."/>
            <person name="Gill N."/>
            <person name="Kane N.C."/>
            <person name="Bowers J.E."/>
            <person name="Hubner S."/>
            <person name="Bellec A."/>
            <person name="Berard A."/>
            <person name="Berges H."/>
            <person name="Blanchet N."/>
            <person name="Boniface M.C."/>
            <person name="Brunel D."/>
            <person name="Catrice O."/>
            <person name="Chaidir N."/>
            <person name="Claudel C."/>
            <person name="Donnadieu C."/>
            <person name="Faraut T."/>
            <person name="Fievet G."/>
            <person name="Helmstetter N."/>
            <person name="King M."/>
            <person name="Knapp S.J."/>
            <person name="Lai Z."/>
            <person name="Le Paslier M.C."/>
            <person name="Lippi Y."/>
            <person name="Lorenzon L."/>
            <person name="Mandel J.R."/>
            <person name="Marage G."/>
            <person name="Marchand G."/>
            <person name="Marquand E."/>
            <person name="Bret-Mestries E."/>
            <person name="Morien E."/>
            <person name="Nambeesan S."/>
            <person name="Nguyen T."/>
            <person name="Pegot-Espagnet P."/>
            <person name="Pouilly N."/>
            <person name="Raftis F."/>
            <person name="Sallet E."/>
            <person name="Schiex T."/>
            <person name="Thomas J."/>
            <person name="Vandecasteele C."/>
            <person name="Vares D."/>
            <person name="Vear F."/>
            <person name="Vautrin S."/>
            <person name="Crespi M."/>
            <person name="Mangin B."/>
            <person name="Burke J.M."/>
            <person name="Salse J."/>
            <person name="Munos S."/>
            <person name="Vincourt P."/>
            <person name="Rieseberg L.H."/>
            <person name="Langlade N.B."/>
        </authorList>
    </citation>
    <scope>NUCLEOTIDE SEQUENCE [LARGE SCALE GENOMIC DNA]</scope>
    <source>
        <strain evidence="5">cv. SF193</strain>
        <tissue evidence="3">Leaves</tissue>
    </source>
</reference>
<dbReference type="PANTHER" id="PTHR46328">
    <property type="entry name" value="FAR-RED IMPAIRED RESPONSIVE (FAR1) FAMILY PROTEIN-RELATED"/>
    <property type="match status" value="1"/>
</dbReference>
<sequence>MDIDLEEQSFSLDDSGRKVPSISPPTSEPITLEINPSGCSSIYRFRHFCTFVDGEHSEAKLMDSRVQPEKEALESNLIDDIDANGYLVVHSDSDVEVEDIKDFDMDFEFEKEVNDDVIGQVFDTLGDAYDFYNRYAFVHGFGIRIRSTFKDKTTNEPYRRKYVCNKEGFKDLKRDSSKGDVKRRRDLRTGCEAFLRISKGKDGKWLVDKFNDSHNHELTVTPTKVMKNRSHGKFHRAEACKSLMSELSQSRLKPSQIRKVVNTMKSPCENDVTKKVGHYISSCPKKKMEESLLEREG</sequence>
<dbReference type="PANTHER" id="PTHR46328:SF41">
    <property type="entry name" value="FAR1 DNA BINDING DOMAIN, FHY3_FAR1 FAMILY-RELATED"/>
    <property type="match status" value="1"/>
</dbReference>
<dbReference type="InParanoid" id="A0A251TJG6"/>
<dbReference type="InterPro" id="IPR004330">
    <property type="entry name" value="FAR1_DNA_bnd_dom"/>
</dbReference>
<protein>
    <submittedName>
        <fullName evidence="4">Putative FAR1 DNA binding domain, FHY3/FAR1 family</fullName>
    </submittedName>
    <submittedName>
        <fullName evidence="3">Transcription factor FAR family</fullName>
    </submittedName>
</protein>